<dbReference type="Proteomes" id="UP001153321">
    <property type="component" value="Chromosome 27"/>
</dbReference>
<feature type="compositionally biased region" description="Polar residues" evidence="4">
    <location>
        <begin position="381"/>
        <end position="395"/>
    </location>
</feature>
<dbReference type="InterPro" id="IPR031311">
    <property type="entry name" value="CHIT_BIND_RR_consensus"/>
</dbReference>
<evidence type="ECO:0000313" key="6">
    <source>
        <dbReference type="Proteomes" id="UP001153321"/>
    </source>
</evidence>
<feature type="compositionally biased region" description="Polar residues" evidence="4">
    <location>
        <begin position="360"/>
        <end position="373"/>
    </location>
</feature>
<keyword evidence="6" id="KW-1185">Reference proteome</keyword>
<feature type="compositionally biased region" description="Basic and acidic residues" evidence="4">
    <location>
        <begin position="240"/>
        <end position="249"/>
    </location>
</feature>
<feature type="region of interest" description="Disordered" evidence="4">
    <location>
        <begin position="293"/>
        <end position="435"/>
    </location>
</feature>
<dbReference type="PANTHER" id="PTHR12236">
    <property type="entry name" value="STRUCTURAL CONTITUENT OF CUTICLE"/>
    <property type="match status" value="1"/>
</dbReference>
<name>A0A9P0IAM1_SPOLI</name>
<dbReference type="GO" id="GO:0031012">
    <property type="term" value="C:extracellular matrix"/>
    <property type="evidence" value="ECO:0007669"/>
    <property type="project" value="TreeGrafter"/>
</dbReference>
<reference evidence="5" key="1">
    <citation type="submission" date="2022-02" db="EMBL/GenBank/DDBJ databases">
        <authorList>
            <person name="King R."/>
        </authorList>
    </citation>
    <scope>NUCLEOTIDE SEQUENCE</scope>
</reference>
<accession>A0A9P0IAM1</accession>
<dbReference type="EMBL" id="LR824558">
    <property type="protein sequence ID" value="CAH1642390.1"/>
    <property type="molecule type" value="Genomic_DNA"/>
</dbReference>
<dbReference type="InterPro" id="IPR051217">
    <property type="entry name" value="Insect_Cuticle_Struc_Prot"/>
</dbReference>
<keyword evidence="1 3" id="KW-0193">Cuticle</keyword>
<feature type="region of interest" description="Disordered" evidence="4">
    <location>
        <begin position="224"/>
        <end position="260"/>
    </location>
</feature>
<evidence type="ECO:0008006" key="7">
    <source>
        <dbReference type="Google" id="ProtNLM"/>
    </source>
</evidence>
<feature type="compositionally biased region" description="Polar residues" evidence="4">
    <location>
        <begin position="547"/>
        <end position="557"/>
    </location>
</feature>
<dbReference type="PROSITE" id="PS51155">
    <property type="entry name" value="CHIT_BIND_RR_2"/>
    <property type="match status" value="1"/>
</dbReference>
<protein>
    <recommendedName>
        <fullName evidence="7">Cuticular protein</fullName>
    </recommendedName>
</protein>
<dbReference type="GO" id="GO:0042302">
    <property type="term" value="F:structural constituent of cuticle"/>
    <property type="evidence" value="ECO:0007669"/>
    <property type="project" value="UniProtKB-UniRule"/>
</dbReference>
<organism evidence="5 6">
    <name type="scientific">Spodoptera littoralis</name>
    <name type="common">Egyptian cotton leafworm</name>
    <dbReference type="NCBI Taxonomy" id="7109"/>
    <lineage>
        <taxon>Eukaryota</taxon>
        <taxon>Metazoa</taxon>
        <taxon>Ecdysozoa</taxon>
        <taxon>Arthropoda</taxon>
        <taxon>Hexapoda</taxon>
        <taxon>Insecta</taxon>
        <taxon>Pterygota</taxon>
        <taxon>Neoptera</taxon>
        <taxon>Endopterygota</taxon>
        <taxon>Lepidoptera</taxon>
        <taxon>Glossata</taxon>
        <taxon>Ditrysia</taxon>
        <taxon>Noctuoidea</taxon>
        <taxon>Noctuidae</taxon>
        <taxon>Amphipyrinae</taxon>
        <taxon>Spodoptera</taxon>
    </lineage>
</organism>
<evidence type="ECO:0000256" key="4">
    <source>
        <dbReference type="SAM" id="MobiDB-lite"/>
    </source>
</evidence>
<evidence type="ECO:0000256" key="1">
    <source>
        <dbReference type="ARBA" id="ARBA00022460"/>
    </source>
</evidence>
<dbReference type="PANTHER" id="PTHR12236:SF79">
    <property type="entry name" value="CUTICULAR PROTEIN 50CB-RELATED"/>
    <property type="match status" value="1"/>
</dbReference>
<feature type="compositionally biased region" description="Basic and acidic residues" evidence="4">
    <location>
        <begin position="414"/>
        <end position="435"/>
    </location>
</feature>
<evidence type="ECO:0000256" key="3">
    <source>
        <dbReference type="PROSITE-ProRule" id="PRU00497"/>
    </source>
</evidence>
<evidence type="ECO:0000256" key="2">
    <source>
        <dbReference type="ARBA" id="ARBA00022729"/>
    </source>
</evidence>
<keyword evidence="2" id="KW-0732">Signal</keyword>
<dbReference type="GO" id="GO:0005615">
    <property type="term" value="C:extracellular space"/>
    <property type="evidence" value="ECO:0007669"/>
    <property type="project" value="TreeGrafter"/>
</dbReference>
<proteinExistence type="predicted"/>
<evidence type="ECO:0000313" key="5">
    <source>
        <dbReference type="EMBL" id="CAH1642390.1"/>
    </source>
</evidence>
<dbReference type="AlphaFoldDB" id="A0A9P0IAM1"/>
<dbReference type="Pfam" id="PF00379">
    <property type="entry name" value="Chitin_bind_4"/>
    <property type="match status" value="1"/>
</dbReference>
<feature type="region of interest" description="Disordered" evidence="4">
    <location>
        <begin position="541"/>
        <end position="560"/>
    </location>
</feature>
<dbReference type="PROSITE" id="PS00233">
    <property type="entry name" value="CHIT_BIND_RR_1"/>
    <property type="match status" value="1"/>
</dbReference>
<sequence>MWFLLLLLLPGVRLQEDEDNLSSKDNPYRLPFNTVQFVDHKTSKNGPILFPNDAPPPPPTPLIVTSRPLIESIARSELNPNNSVAAQSQYHQVQFRPDYLTRTRSYKPFAYGGPSTPVYDYRPPNVGYIATTDRPEQENFYRQYEGNSTKKHLMDSFQPRKNETKGINLWERPIYRRRIEQSPRINNPRKANFDDKVKSKQIKVYHSSLYSREADYNHQVADHHENQDEHNNMIDSDESDSLRQKRATMEDDDSKPPIFNINKKNINRKLYSNAKEIQAKSLLSVKKFNQNDREIFNPTTESKMRNRNRRMDPSNSQEFFSISHEKHSDSSPYVSSKPRANPNQGKQPNKRPTVKLRQLVNIQNHKSNTNQAYNDEVMARGQSNVRKTNKQSSSGEWDRHSENEAILPKRRPTYKSDSDQYRDKEVNPPPRDDDIKKILSTEQKDKTENFLTKYASFKYRQEEINQQNEDLNKKPKIIRPIQYGNNIQQDQEPTPTPIVGNNKYQDQSPEQLNYDAVPENSKEYNHGDNYAFSYTVKDHKTGDDFSHSQQSTGSATNGEYRVRLPDGRMQIVSYTADENGYNAKVRYDEHSTVDNNVDVDVTKGNIYRPPTPVTYKHIHPVYNDNQDSLENEEYIHQRYNEANILKSSIAADRPTSAYNNIPHNYYAPKQNDFQNYKQQIETTKPVNKDRVDDLTDTNNEFLKHYHEKLSERNKLQRTKDEDYFKFSQEIADYSSELSHGNDHHKSKFAEFENNEGEPNGKVTPSYEELKELFAEKENRQRNVVSTVRPNDDVTESIVVAITPKKSSLYTNVNYYNNLISATPSPFPYSAHSPTTPSSYLYSTIANLKHRLTFGHKPVLSHQYINKINKYLSFK</sequence>
<gene>
    <name evidence="5" type="ORF">SPLIT_LOCUS7746</name>
</gene>
<dbReference type="InterPro" id="IPR000618">
    <property type="entry name" value="Insect_cuticle"/>
</dbReference>